<keyword evidence="10" id="KW-1185">Reference proteome</keyword>
<dbReference type="Pfam" id="PF02631">
    <property type="entry name" value="RecX_HTH2"/>
    <property type="match status" value="1"/>
</dbReference>
<evidence type="ECO:0000313" key="10">
    <source>
        <dbReference type="Proteomes" id="UP000199135"/>
    </source>
</evidence>
<dbReference type="RefSeq" id="WP_078687635.1">
    <property type="nucleotide sequence ID" value="NZ_FNWT01000007.1"/>
</dbReference>
<dbReference type="HAMAP" id="MF_01114">
    <property type="entry name" value="RecX"/>
    <property type="match status" value="1"/>
</dbReference>
<protein>
    <recommendedName>
        <fullName evidence="3 5">Regulatory protein RecX</fullName>
    </recommendedName>
</protein>
<proteinExistence type="inferred from homology"/>
<dbReference type="EMBL" id="FNWT01000007">
    <property type="protein sequence ID" value="SEH61366.1"/>
    <property type="molecule type" value="Genomic_DNA"/>
</dbReference>
<sequence length="227" mass="25588">MGSSGSFEWSVSLPGSKGSRSTFYKPKASICIDSESRGHEELFVPVSVAKVLARHRKDGESLPDSRAELIFQLSLLEETECRKRVEGLINRRDYSTSELTLRLQRDGYPSDVVKSVVERMVEVGVLNDLRYADVFIRSKISSGWGELRIERELSRRGVDVETLEGWPDSYFDATNEAERAYELASRRRFSGRDPYAKAVRYLIGRGFSYSVASDVASRLKDEGTLLG</sequence>
<dbReference type="PANTHER" id="PTHR33602">
    <property type="entry name" value="REGULATORY PROTEIN RECX FAMILY PROTEIN"/>
    <property type="match status" value="1"/>
</dbReference>
<evidence type="ECO:0000256" key="6">
    <source>
        <dbReference type="SAM" id="MobiDB-lite"/>
    </source>
</evidence>
<name>A0A1H6JGH1_9ACTN</name>
<dbReference type="InterPro" id="IPR036388">
    <property type="entry name" value="WH-like_DNA-bd_sf"/>
</dbReference>
<organism evidence="9 10">
    <name type="scientific">Parafannyhessea umbonata</name>
    <dbReference type="NCBI Taxonomy" id="604330"/>
    <lineage>
        <taxon>Bacteria</taxon>
        <taxon>Bacillati</taxon>
        <taxon>Actinomycetota</taxon>
        <taxon>Coriobacteriia</taxon>
        <taxon>Coriobacteriales</taxon>
        <taxon>Atopobiaceae</taxon>
        <taxon>Parafannyhessea</taxon>
    </lineage>
</organism>
<dbReference type="Gene3D" id="1.10.10.10">
    <property type="entry name" value="Winged helix-like DNA-binding domain superfamily/Winged helix DNA-binding domain"/>
    <property type="match status" value="2"/>
</dbReference>
<dbReference type="InterPro" id="IPR053926">
    <property type="entry name" value="RecX_HTH_1st"/>
</dbReference>
<dbReference type="InterPro" id="IPR053924">
    <property type="entry name" value="RecX_HTH_2nd"/>
</dbReference>
<feature type="domain" description="RecX first three-helical" evidence="8">
    <location>
        <begin position="82"/>
        <end position="120"/>
    </location>
</feature>
<gene>
    <name evidence="5" type="primary">recX</name>
    <name evidence="9" type="ORF">SAMN05216447_10762</name>
</gene>
<reference evidence="9 10" key="1">
    <citation type="submission" date="2016-10" db="EMBL/GenBank/DDBJ databases">
        <authorList>
            <person name="Varghese N."/>
            <person name="Submissions S."/>
        </authorList>
    </citation>
    <scope>NUCLEOTIDE SEQUENCE [LARGE SCALE GENOMIC DNA]</scope>
    <source>
        <strain evidence="9 10">WCP15</strain>
    </source>
</reference>
<dbReference type="Pfam" id="PF21982">
    <property type="entry name" value="RecX_HTH1"/>
    <property type="match status" value="1"/>
</dbReference>
<evidence type="ECO:0000256" key="1">
    <source>
        <dbReference type="ARBA" id="ARBA00004496"/>
    </source>
</evidence>
<comment type="subcellular location">
    <subcellularLocation>
        <location evidence="1 5">Cytoplasm</location>
    </subcellularLocation>
</comment>
<feature type="domain" description="RecX second three-helical" evidence="7">
    <location>
        <begin position="127"/>
        <end position="162"/>
    </location>
</feature>
<comment type="function">
    <text evidence="5">Modulates RecA activity.</text>
</comment>
<dbReference type="PANTHER" id="PTHR33602:SF1">
    <property type="entry name" value="REGULATORY PROTEIN RECX FAMILY PROTEIN"/>
    <property type="match status" value="1"/>
</dbReference>
<comment type="similarity">
    <text evidence="2 5">Belongs to the RecX family.</text>
</comment>
<comment type="caution">
    <text evidence="9">The sequence shown here is derived from an EMBL/GenBank/DDBJ whole genome shotgun (WGS) entry which is preliminary data.</text>
</comment>
<evidence type="ECO:0000313" key="9">
    <source>
        <dbReference type="EMBL" id="SEH61366.1"/>
    </source>
</evidence>
<evidence type="ECO:0000256" key="3">
    <source>
        <dbReference type="ARBA" id="ARBA00018111"/>
    </source>
</evidence>
<dbReference type="InterPro" id="IPR003783">
    <property type="entry name" value="Regulatory_RecX"/>
</dbReference>
<evidence type="ECO:0000259" key="8">
    <source>
        <dbReference type="Pfam" id="PF21982"/>
    </source>
</evidence>
<evidence type="ECO:0000256" key="2">
    <source>
        <dbReference type="ARBA" id="ARBA00009695"/>
    </source>
</evidence>
<dbReference type="Proteomes" id="UP000199135">
    <property type="component" value="Unassembled WGS sequence"/>
</dbReference>
<evidence type="ECO:0000256" key="5">
    <source>
        <dbReference type="HAMAP-Rule" id="MF_01114"/>
    </source>
</evidence>
<evidence type="ECO:0000256" key="4">
    <source>
        <dbReference type="ARBA" id="ARBA00022490"/>
    </source>
</evidence>
<keyword evidence="4 5" id="KW-0963">Cytoplasm</keyword>
<evidence type="ECO:0000259" key="7">
    <source>
        <dbReference type="Pfam" id="PF02631"/>
    </source>
</evidence>
<feature type="region of interest" description="Disordered" evidence="6">
    <location>
        <begin position="1"/>
        <end position="22"/>
    </location>
</feature>
<accession>A0A1H6JGH1</accession>